<name>A0A199W6K6_ANACO</name>
<dbReference type="SUPFAM" id="SSF82199">
    <property type="entry name" value="SET domain"/>
    <property type="match status" value="1"/>
</dbReference>
<evidence type="ECO:0000256" key="1">
    <source>
        <dbReference type="ARBA" id="ARBA00022603"/>
    </source>
</evidence>
<keyword evidence="3" id="KW-0949">S-adenosyl-L-methionine</keyword>
<accession>A0A199W6K6</accession>
<dbReference type="InterPro" id="IPR036464">
    <property type="entry name" value="Rubisco_LSMT_subst-bd_sf"/>
</dbReference>
<gene>
    <name evidence="4" type="ORF">ACMD2_09420</name>
</gene>
<dbReference type="Gene3D" id="3.90.1420.10">
    <property type="entry name" value="Rubisco LSMT, substrate-binding domain"/>
    <property type="match status" value="1"/>
</dbReference>
<dbReference type="STRING" id="4615.A0A199W6K6"/>
<protein>
    <submittedName>
        <fullName evidence="4">(Fructose-bisphosphate aldolase)-lysine N-methyltransferase, chloroplastic</fullName>
    </submittedName>
</protein>
<dbReference type="PANTHER" id="PTHR13271:SF134">
    <property type="entry name" value="OS01G0976450 PROTEIN"/>
    <property type="match status" value="1"/>
</dbReference>
<dbReference type="PANTHER" id="PTHR13271">
    <property type="entry name" value="UNCHARACTERIZED PUTATIVE METHYLTRANSFERASE"/>
    <property type="match status" value="1"/>
</dbReference>
<reference evidence="4 5" key="1">
    <citation type="journal article" date="2016" name="DNA Res.">
        <title>The draft genome of MD-2 pineapple using hybrid error correction of long reads.</title>
        <authorList>
            <person name="Redwan R.M."/>
            <person name="Saidin A."/>
            <person name="Kumar S.V."/>
        </authorList>
    </citation>
    <scope>NUCLEOTIDE SEQUENCE [LARGE SCALE GENOMIC DNA]</scope>
    <source>
        <strain evidence="5">cv. MD2</strain>
        <tissue evidence="4">Leaf</tissue>
    </source>
</reference>
<dbReference type="GO" id="GO:0032259">
    <property type="term" value="P:methylation"/>
    <property type="evidence" value="ECO:0007669"/>
    <property type="project" value="UniProtKB-KW"/>
</dbReference>
<dbReference type="AlphaFoldDB" id="A0A199W6K6"/>
<evidence type="ECO:0000256" key="3">
    <source>
        <dbReference type="ARBA" id="ARBA00022691"/>
    </source>
</evidence>
<dbReference type="Proteomes" id="UP000092600">
    <property type="component" value="Unassembled WGS sequence"/>
</dbReference>
<dbReference type="GO" id="GO:0016279">
    <property type="term" value="F:protein-lysine N-methyltransferase activity"/>
    <property type="evidence" value="ECO:0007669"/>
    <property type="project" value="TreeGrafter"/>
</dbReference>
<dbReference type="InterPro" id="IPR046341">
    <property type="entry name" value="SET_dom_sf"/>
</dbReference>
<feature type="non-terminal residue" evidence="4">
    <location>
        <position position="1"/>
    </location>
</feature>
<dbReference type="EMBL" id="LSRQ01000155">
    <property type="protein sequence ID" value="OAY84944.1"/>
    <property type="molecule type" value="Genomic_DNA"/>
</dbReference>
<keyword evidence="1 4" id="KW-0489">Methyltransferase</keyword>
<proteinExistence type="predicted"/>
<evidence type="ECO:0000256" key="2">
    <source>
        <dbReference type="ARBA" id="ARBA00022679"/>
    </source>
</evidence>
<evidence type="ECO:0000313" key="4">
    <source>
        <dbReference type="EMBL" id="OAY84944.1"/>
    </source>
</evidence>
<sequence length="476" mass="53390">LWRRVREWSPECESLVTPSSASPRLFHLPRFRRDLSSLAHSFSSKACQINNECCEFLPWLQQKAGAEISSVLSVGNSAFGRSLYASKAIQAGDCMLKVPYSVHLTSDKFPSKISPFIDHGVGSVSFVAVVLMAEQKLEMIFWSDDDLQMISQSPVYKETFEHKANIEKEFLALKPALECFPQIFGDLRLENFMHACALGKLQLHLAIIAMSKVLSSRAWKTSKGVSLISFADFLNHDGTSDSVLLSDDYKEISEVLADRDYGVGELVMIRYGKFSNATLLLDFGFTVPNNIYDQVQLWMDVPSHDPLYAAKIELLNKHRFPRGKKSDGFNDARGPFIIKNSYWVDELLMTEVKSAEGKGKGIPQALRAFARVLSATSVKEPEEMALEAAENDGRLARRPLKNREREVHAHRTLLFQVERMVRDHDAAIKVLQSSAVSDGDTTLFVRRGMARDLLNGGLHVLRSAHTWLANYCAAIC</sequence>
<dbReference type="InterPro" id="IPR050600">
    <property type="entry name" value="SETD3_SETD6_MTase"/>
</dbReference>
<keyword evidence="2 4" id="KW-0808">Transferase</keyword>
<organism evidence="4 5">
    <name type="scientific">Ananas comosus</name>
    <name type="common">Pineapple</name>
    <name type="synonym">Ananas ananas</name>
    <dbReference type="NCBI Taxonomy" id="4615"/>
    <lineage>
        <taxon>Eukaryota</taxon>
        <taxon>Viridiplantae</taxon>
        <taxon>Streptophyta</taxon>
        <taxon>Embryophyta</taxon>
        <taxon>Tracheophyta</taxon>
        <taxon>Spermatophyta</taxon>
        <taxon>Magnoliopsida</taxon>
        <taxon>Liliopsida</taxon>
        <taxon>Poales</taxon>
        <taxon>Bromeliaceae</taxon>
        <taxon>Bromelioideae</taxon>
        <taxon>Ananas</taxon>
    </lineage>
</organism>
<evidence type="ECO:0000313" key="5">
    <source>
        <dbReference type="Proteomes" id="UP000092600"/>
    </source>
</evidence>
<comment type="caution">
    <text evidence="4">The sequence shown here is derived from an EMBL/GenBank/DDBJ whole genome shotgun (WGS) entry which is preliminary data.</text>
</comment>
<dbReference type="Gene3D" id="3.90.1410.10">
    <property type="entry name" value="set domain protein methyltransferase, domain 1"/>
    <property type="match status" value="1"/>
</dbReference>